<gene>
    <name evidence="1" type="ORF">SPELUC_LOCUS15930</name>
</gene>
<comment type="caution">
    <text evidence="1">The sequence shown here is derived from an EMBL/GenBank/DDBJ whole genome shotgun (WGS) entry which is preliminary data.</text>
</comment>
<dbReference type="Proteomes" id="UP000789366">
    <property type="component" value="Unassembled WGS sequence"/>
</dbReference>
<accession>A0ACA9R281</accession>
<proteinExistence type="predicted"/>
<feature type="non-terminal residue" evidence="1">
    <location>
        <position position="49"/>
    </location>
</feature>
<sequence length="49" mass="5681">AFDELQINDEKDDKSEVKPVNIFGLINIIKSKLYHAINVYYKDLELNGL</sequence>
<organism evidence="1 2">
    <name type="scientific">Cetraspora pellucida</name>
    <dbReference type="NCBI Taxonomy" id="1433469"/>
    <lineage>
        <taxon>Eukaryota</taxon>
        <taxon>Fungi</taxon>
        <taxon>Fungi incertae sedis</taxon>
        <taxon>Mucoromycota</taxon>
        <taxon>Glomeromycotina</taxon>
        <taxon>Glomeromycetes</taxon>
        <taxon>Diversisporales</taxon>
        <taxon>Gigasporaceae</taxon>
        <taxon>Cetraspora</taxon>
    </lineage>
</organism>
<evidence type="ECO:0000313" key="2">
    <source>
        <dbReference type="Proteomes" id="UP000789366"/>
    </source>
</evidence>
<dbReference type="EMBL" id="CAJVPW010055526">
    <property type="protein sequence ID" value="CAG8773487.1"/>
    <property type="molecule type" value="Genomic_DNA"/>
</dbReference>
<evidence type="ECO:0000313" key="1">
    <source>
        <dbReference type="EMBL" id="CAG8773487.1"/>
    </source>
</evidence>
<keyword evidence="2" id="KW-1185">Reference proteome</keyword>
<reference evidence="1" key="1">
    <citation type="submission" date="2021-06" db="EMBL/GenBank/DDBJ databases">
        <authorList>
            <person name="Kallberg Y."/>
            <person name="Tangrot J."/>
            <person name="Rosling A."/>
        </authorList>
    </citation>
    <scope>NUCLEOTIDE SEQUENCE</scope>
    <source>
        <strain evidence="1">28 12/20/2015</strain>
    </source>
</reference>
<name>A0ACA9R281_9GLOM</name>
<protein>
    <submittedName>
        <fullName evidence="1">13089_t:CDS:1</fullName>
    </submittedName>
</protein>
<feature type="non-terminal residue" evidence="1">
    <location>
        <position position="1"/>
    </location>
</feature>